<dbReference type="EMBL" id="SQQU01000023">
    <property type="protein sequence ID" value="MQS31833.1"/>
    <property type="molecule type" value="Genomic_DNA"/>
</dbReference>
<dbReference type="InterPro" id="IPR052564">
    <property type="entry name" value="N-acetyltrans/Recomb-assoc"/>
</dbReference>
<dbReference type="InterPro" id="IPR000182">
    <property type="entry name" value="GNAT_dom"/>
</dbReference>
<evidence type="ECO:0000313" key="3">
    <source>
        <dbReference type="EMBL" id="EFH0366959.1"/>
    </source>
</evidence>
<keyword evidence="7" id="KW-0012">Acyltransferase</keyword>
<evidence type="ECO:0000259" key="1">
    <source>
        <dbReference type="PROSITE" id="PS51186"/>
    </source>
</evidence>
<dbReference type="AlphaFoldDB" id="A0A094Y6U7"/>
<reference evidence="8" key="9">
    <citation type="submission" date="2020-09" db="EMBL/GenBank/DDBJ databases">
        <title>Emerging polyconal dissemination of OXA-244-producing E. coli in France.</title>
        <authorList>
            <person name="Emeraud C."/>
            <person name="Girlich D."/>
            <person name="Bonnin R.A."/>
            <person name="Jousset A.B."/>
            <person name="Naas T."/>
            <person name="Dortet L."/>
        </authorList>
    </citation>
    <scope>NUCLEOTIDE SEQUENCE</scope>
    <source>
        <strain evidence="8">225E3</strain>
    </source>
</reference>
<reference evidence="9 11" key="3">
    <citation type="journal article" date="2019" name="Microorganisms">
        <title>Characteristics of Carbapenem-Resistant and Colistin-Resistant Escherichia coli Co-Producing NDM-1 and MCR-1 from Pig Farms in China.</title>
        <authorList>
            <person name="Peng Z."/>
            <person name="Li X."/>
            <person name="Hu Z."/>
            <person name="Li Z."/>
            <person name="Lv Y."/>
            <person name="Lei M."/>
            <person name="Wu B."/>
            <person name="Chen H."/>
            <person name="Wang X."/>
        </authorList>
    </citation>
    <scope>NUCLEOTIDE SEQUENCE [LARGE SCALE GENOMIC DNA]</scope>
    <source>
        <strain evidence="9 11">RXD010</strain>
    </source>
</reference>
<dbReference type="SMR" id="A0A094Y6U7"/>
<dbReference type="Proteomes" id="UP000521991">
    <property type="component" value="Unassembled WGS sequence"/>
</dbReference>
<evidence type="ECO:0000313" key="8">
    <source>
        <dbReference type="EMBL" id="MBE0979208.1"/>
    </source>
</evidence>
<dbReference type="Pfam" id="PF13673">
    <property type="entry name" value="Acetyltransf_10"/>
    <property type="match status" value="1"/>
</dbReference>
<dbReference type="EMBL" id="AASWOY010000050">
    <property type="protein sequence ID" value="EFH6650679.1"/>
    <property type="molecule type" value="Genomic_DNA"/>
</dbReference>
<dbReference type="Proteomes" id="UP000538406">
    <property type="component" value="Unassembled WGS sequence"/>
</dbReference>
<accession>A0A094Y6U7</accession>
<evidence type="ECO:0000313" key="15">
    <source>
        <dbReference type="Proteomes" id="UP000538406"/>
    </source>
</evidence>
<reference evidence="10" key="8">
    <citation type="submission" date="2020-06" db="EMBL/GenBank/DDBJ databases">
        <authorList>
            <person name="Ramsay J.P."/>
            <person name="Colombi E."/>
            <person name="Mowlaboccus S."/>
        </authorList>
    </citation>
    <scope>NUCLEOTIDE SEQUENCE</scope>
    <source>
        <strain evidence="10">EC2</strain>
    </source>
</reference>
<evidence type="ECO:0000313" key="12">
    <source>
        <dbReference type="Proteomes" id="UP000509796"/>
    </source>
</evidence>
<dbReference type="RefSeq" id="WP_001059892.1">
    <property type="nucleotide sequence ID" value="NZ_AP019189.1"/>
</dbReference>
<evidence type="ECO:0000313" key="4">
    <source>
        <dbReference type="EMBL" id="EFH6650679.1"/>
    </source>
</evidence>
<dbReference type="SUPFAM" id="SSF55729">
    <property type="entry name" value="Acyl-CoA N-acyltransferases (Nat)"/>
    <property type="match status" value="1"/>
</dbReference>
<reference evidence="7" key="10">
    <citation type="submission" date="2021-03" db="EMBL/GenBank/DDBJ databases">
        <authorList>
            <consortium name="NCBI Pathogen Detection Project"/>
        </authorList>
    </citation>
    <scope>NUCLEOTIDE SEQUENCE</scope>
    <source>
        <strain evidence="7">Escherichia coli</strain>
        <strain evidence="6">EuSCAPE_DE065</strain>
    </source>
</reference>
<dbReference type="Proteomes" id="UP000870292">
    <property type="component" value="Unassembled WGS sequence"/>
</dbReference>
<gene>
    <name evidence="3" type="ORF">BGM66_003438</name>
    <name evidence="2" type="ORF">CTR35_000890</name>
    <name evidence="9" type="ORF">E4K51_16990</name>
    <name evidence="4" type="ORF">GNW61_18295</name>
    <name evidence="6" type="ORF">HMV95_13540</name>
    <name evidence="10" type="ORF">HX136_20145</name>
    <name evidence="8" type="ORF">IH772_18205</name>
    <name evidence="7" type="ORF">J0541_003367</name>
    <name evidence="5" type="ORF">P6223_001957</name>
</gene>
<reference evidence="2 15" key="2">
    <citation type="submission" date="2018-08" db="EMBL/GenBank/DDBJ databases">
        <authorList>
            <consortium name="NARMS: The National Antimicrobial Resistance Monitoring System"/>
        </authorList>
    </citation>
    <scope>NUCLEOTIDE SEQUENCE [LARGE SCALE GENOMIC DNA]</scope>
    <source>
        <strain evidence="2 15">FSIS11705178</strain>
    </source>
</reference>
<protein>
    <submittedName>
        <fullName evidence="7">GNAT family N-acetyltransferase</fullName>
        <ecNumber evidence="7">2.3.1.-</ecNumber>
    </submittedName>
</protein>
<dbReference type="OMA" id="LFYETVH"/>
<evidence type="ECO:0000313" key="9">
    <source>
        <dbReference type="EMBL" id="MQS31833.1"/>
    </source>
</evidence>
<dbReference type="PANTHER" id="PTHR43451">
    <property type="entry name" value="ACETYLTRANSFERASE (GNAT) FAMILY PROTEIN"/>
    <property type="match status" value="1"/>
</dbReference>
<evidence type="ECO:0000313" key="5">
    <source>
        <dbReference type="EMBL" id="EMM0025419.1"/>
    </source>
</evidence>
<dbReference type="EMBL" id="ABLFQU030000016">
    <property type="protein sequence ID" value="EMM0025419.1"/>
    <property type="molecule type" value="Genomic_DNA"/>
</dbReference>
<feature type="domain" description="N-acetyltransferase" evidence="1">
    <location>
        <begin position="4"/>
        <end position="149"/>
    </location>
</feature>
<dbReference type="EMBL" id="JACZOI010000050">
    <property type="protein sequence ID" value="MBE0979208.1"/>
    <property type="molecule type" value="Genomic_DNA"/>
</dbReference>
<reference evidence="7" key="1">
    <citation type="journal article" date="2018" name="Genome Biol.">
        <title>SKESA: strategic k-mer extension for scrupulous assemblies.</title>
        <authorList>
            <person name="Souvorov A."/>
            <person name="Agarwala R."/>
            <person name="Lipman D.J."/>
        </authorList>
    </citation>
    <scope>NUCLEOTIDE SEQUENCE</scope>
    <source>
        <strain evidence="7">Escherichia coli</strain>
        <strain evidence="6">EuSCAPE_DE065</strain>
    </source>
</reference>
<dbReference type="EC" id="2.3.1.-" evidence="7"/>
<dbReference type="PROSITE" id="PS51186">
    <property type="entry name" value="GNAT"/>
    <property type="match status" value="1"/>
</dbReference>
<dbReference type="CDD" id="cd04301">
    <property type="entry name" value="NAT_SF"/>
    <property type="match status" value="1"/>
</dbReference>
<dbReference type="EMBL" id="CP058571">
    <property type="protein sequence ID" value="QLG58943.1"/>
    <property type="molecule type" value="Genomic_DNA"/>
</dbReference>
<proteinExistence type="predicted"/>
<evidence type="ECO:0000313" key="14">
    <source>
        <dbReference type="Proteomes" id="UP000530628"/>
    </source>
</evidence>
<dbReference type="PANTHER" id="PTHR43451:SF1">
    <property type="entry name" value="ACETYLTRANSFERASE"/>
    <property type="match status" value="1"/>
</dbReference>
<keyword evidence="7" id="KW-0808">Transferase</keyword>
<dbReference type="EMBL" id="AASHPR010000005">
    <property type="protein sequence ID" value="EFC3523801.1"/>
    <property type="molecule type" value="Genomic_DNA"/>
</dbReference>
<dbReference type="Proteomes" id="UP000846355">
    <property type="component" value="Unassembled WGS sequence"/>
</dbReference>
<dbReference type="Proteomes" id="UP000509796">
    <property type="component" value="Chromosome"/>
</dbReference>
<evidence type="ECO:0000313" key="13">
    <source>
        <dbReference type="Proteomes" id="UP000521991"/>
    </source>
</evidence>
<reference evidence="4 14" key="4">
    <citation type="submission" date="2019-11" db="EMBL/GenBank/DDBJ databases">
        <authorList>
            <consortium name="GenomeTrakr network: Whole genome sequencing for foodborne pathogen traceback"/>
        </authorList>
    </citation>
    <scope>NUCLEOTIDE SEQUENCE [LARGE SCALE GENOMIC DNA]</scope>
    <source>
        <strain evidence="4 14">PSU-2072</strain>
    </source>
</reference>
<dbReference type="InterPro" id="IPR016181">
    <property type="entry name" value="Acyl_CoA_acyltransferase"/>
</dbReference>
<organism evidence="7">
    <name type="scientific">Escherichia coli</name>
    <dbReference type="NCBI Taxonomy" id="562"/>
    <lineage>
        <taxon>Bacteria</taxon>
        <taxon>Pseudomonadati</taxon>
        <taxon>Pseudomonadota</taxon>
        <taxon>Gammaproteobacteria</taxon>
        <taxon>Enterobacterales</taxon>
        <taxon>Enterobacteriaceae</taxon>
        <taxon>Escherichia</taxon>
    </lineage>
</organism>
<evidence type="ECO:0000313" key="11">
    <source>
        <dbReference type="Proteomes" id="UP000460351"/>
    </source>
</evidence>
<reference evidence="10" key="5">
    <citation type="journal article" date="2020" name="Int. J. Antimicrob. Agents">
        <title>Identification and characterisation of fosfomycin resistance in Escherichia coli urinary tract infection isolates from Australia.</title>
        <authorList>
            <person name="Mowlaboccus S."/>
            <person name="Daley D."/>
            <person name="Pang S."/>
            <person name="Gottlieb T."/>
            <person name="Merlino J."/>
            <person name="Nimmo G.R."/>
            <person name="George N."/>
            <person name="Korman T.M."/>
            <person name="Streitberg R."/>
            <person name="Robson J."/>
            <person name="Peachey G."/>
            <person name="Collignon P."/>
            <person name="Bradbury S."/>
            <person name="Colombi E."/>
            <person name="Ramsay J.P."/>
            <person name="Rogers B.A."/>
            <person name="Coombs G.W."/>
        </authorList>
    </citation>
    <scope>NUCLEOTIDE SEQUENCE</scope>
    <source>
        <strain evidence="10">EC2</strain>
    </source>
</reference>
<reference evidence="12" key="7">
    <citation type="submission" date="2020-06" db="EMBL/GenBank/DDBJ databases">
        <title>Identification and Characterisation of Fosfomycin Resistance in Escherichia coli Urinary Tract Infection Isolates from Australia.</title>
        <authorList>
            <person name="Mowlaboccus S."/>
            <person name="Daley D."/>
            <person name="Pang S."/>
            <person name="Gottlieb T."/>
            <person name="Nimmo G.R."/>
            <person name="George N."/>
            <person name="Korman T.M."/>
            <person name="Strietberg R."/>
            <person name="Robson J."/>
            <person name="Peachey G."/>
            <person name="Collignon P."/>
            <person name="Bradbury S."/>
            <person name="Colombi E."/>
            <person name="Ramsay J.P."/>
            <person name="Rogers B.A."/>
            <person name="Coombs G.W."/>
        </authorList>
    </citation>
    <scope>NUCLEOTIDE SEQUENCE [LARGE SCALE GENOMIC DNA]</scope>
    <source>
        <strain evidence="12">EC2</strain>
    </source>
</reference>
<evidence type="ECO:0000313" key="2">
    <source>
        <dbReference type="EMBL" id="EFC3523801.1"/>
    </source>
</evidence>
<reference evidence="5" key="11">
    <citation type="submission" date="2024-02" db="EMBL/GenBank/DDBJ databases">
        <authorList>
            <consortium name="Clinical and Environmental Microbiology Branch: Whole genome sequencing antimicrobial resistance pathogens in the healthcare setting"/>
        </authorList>
    </citation>
    <scope>NUCLEOTIDE SEQUENCE</scope>
    <source>
        <strain evidence="5">2023CK-00345</strain>
    </source>
</reference>
<dbReference type="Gene3D" id="3.40.630.30">
    <property type="match status" value="1"/>
</dbReference>
<reference evidence="3 13" key="6">
    <citation type="submission" date="2020-02" db="EMBL/GenBank/DDBJ databases">
        <authorList>
            <consortium name="PulseNet: The National Subtyping Network for Foodborne Disease Surveillance"/>
            <person name="Tarr C.L."/>
            <person name="Trees E."/>
            <person name="Katz L.S."/>
            <person name="Carleton-Romer H.A."/>
            <person name="Stroika S."/>
            <person name="Kucerova Z."/>
            <person name="Roache K.F."/>
            <person name="Sabol A.L."/>
            <person name="Besser J."/>
            <person name="Gerner-Smidt P."/>
        </authorList>
    </citation>
    <scope>NUCLEOTIDE SEQUENCE [LARGE SCALE GENOMIC DNA]</scope>
    <source>
        <strain evidence="3 13">PNUSAE004166</strain>
    </source>
</reference>
<dbReference type="Proteomes" id="UP000530628">
    <property type="component" value="Unassembled WGS sequence"/>
</dbReference>
<evidence type="ECO:0000313" key="10">
    <source>
        <dbReference type="EMBL" id="QLG58943.1"/>
    </source>
</evidence>
<dbReference type="Proteomes" id="UP000460351">
    <property type="component" value="Unassembled WGS sequence"/>
</dbReference>
<name>A0A094Y6U7_ECOLX</name>
<dbReference type="GO" id="GO:0016747">
    <property type="term" value="F:acyltransferase activity, transferring groups other than amino-acyl groups"/>
    <property type="evidence" value="ECO:0007669"/>
    <property type="project" value="InterPro"/>
</dbReference>
<evidence type="ECO:0000313" key="7">
    <source>
        <dbReference type="EMBL" id="HBB1574412.1"/>
    </source>
</evidence>
<dbReference type="EMBL" id="AASURL010000059">
    <property type="protein sequence ID" value="EFH0366959.1"/>
    <property type="molecule type" value="Genomic_DNA"/>
</dbReference>
<dbReference type="EMBL" id="DADUEU010000021">
    <property type="protein sequence ID" value="HBB1574412.1"/>
    <property type="molecule type" value="Genomic_DNA"/>
</dbReference>
<evidence type="ECO:0000313" key="6">
    <source>
        <dbReference type="EMBL" id="HAJ5959288.1"/>
    </source>
</evidence>
<sequence>MNNIQIRNYQPGDFQQLCAIFIRAVTMTASQHYSPQQISAWAQIDESRWKEKLAKSQVWVAIINAQPVGFISRIEHYIDMLFVDPEYTRRGVASALLKPLIKSESELTVDASITAKPFFERYGFQTVKQQRVECRGAWFTNFYMRYKPQH</sequence>
<dbReference type="Proteomes" id="UP000640866">
    <property type="component" value="Unassembled WGS sequence"/>
</dbReference>
<dbReference type="EMBL" id="DABHXT010000019">
    <property type="protein sequence ID" value="HAJ5959288.1"/>
    <property type="molecule type" value="Genomic_DNA"/>
</dbReference>
<dbReference type="NCBIfam" id="NF007338">
    <property type="entry name" value="PRK09831.1"/>
    <property type="match status" value="1"/>
</dbReference>